<accession>A0A4C1V651</accession>
<comment type="caution">
    <text evidence="1">The sequence shown here is derived from an EMBL/GenBank/DDBJ whole genome shotgun (WGS) entry which is preliminary data.</text>
</comment>
<organism evidence="1 2">
    <name type="scientific">Eumeta variegata</name>
    <name type="common">Bagworm moth</name>
    <name type="synonym">Eumeta japonica</name>
    <dbReference type="NCBI Taxonomy" id="151549"/>
    <lineage>
        <taxon>Eukaryota</taxon>
        <taxon>Metazoa</taxon>
        <taxon>Ecdysozoa</taxon>
        <taxon>Arthropoda</taxon>
        <taxon>Hexapoda</taxon>
        <taxon>Insecta</taxon>
        <taxon>Pterygota</taxon>
        <taxon>Neoptera</taxon>
        <taxon>Endopterygota</taxon>
        <taxon>Lepidoptera</taxon>
        <taxon>Glossata</taxon>
        <taxon>Ditrysia</taxon>
        <taxon>Tineoidea</taxon>
        <taxon>Psychidae</taxon>
        <taxon>Oiketicinae</taxon>
        <taxon>Eumeta</taxon>
    </lineage>
</organism>
<dbReference type="EMBL" id="BGZK01000284">
    <property type="protein sequence ID" value="GBP34109.1"/>
    <property type="molecule type" value="Genomic_DNA"/>
</dbReference>
<sequence length="111" mass="12458">MPCTSPARFRLSAYTAYTMRILQESGFPVNPSRYFRSYEDLSWCIFTIAEPPYNLATAQKWAVRPVKYHTLTEYSREVTAPAVVFLPVSESSGGPLTLSLSIPSISLIPLH</sequence>
<protein>
    <submittedName>
        <fullName evidence="1">Uncharacterized protein</fullName>
    </submittedName>
</protein>
<dbReference type="Proteomes" id="UP000299102">
    <property type="component" value="Unassembled WGS sequence"/>
</dbReference>
<dbReference type="AlphaFoldDB" id="A0A4C1V651"/>
<proteinExistence type="predicted"/>
<gene>
    <name evidence="1" type="ORF">EVAR_28243_1</name>
</gene>
<name>A0A4C1V651_EUMVA</name>
<evidence type="ECO:0000313" key="2">
    <source>
        <dbReference type="Proteomes" id="UP000299102"/>
    </source>
</evidence>
<reference evidence="1 2" key="1">
    <citation type="journal article" date="2019" name="Commun. Biol.">
        <title>The bagworm genome reveals a unique fibroin gene that provides high tensile strength.</title>
        <authorList>
            <person name="Kono N."/>
            <person name="Nakamura H."/>
            <person name="Ohtoshi R."/>
            <person name="Tomita M."/>
            <person name="Numata K."/>
            <person name="Arakawa K."/>
        </authorList>
    </citation>
    <scope>NUCLEOTIDE SEQUENCE [LARGE SCALE GENOMIC DNA]</scope>
</reference>
<evidence type="ECO:0000313" key="1">
    <source>
        <dbReference type="EMBL" id="GBP34109.1"/>
    </source>
</evidence>
<keyword evidence="2" id="KW-1185">Reference proteome</keyword>